<keyword evidence="3" id="KW-1185">Reference proteome</keyword>
<dbReference type="InterPro" id="IPR028208">
    <property type="entry name" value="Effector_pro_NleD-like"/>
</dbReference>
<evidence type="ECO:0000313" key="3">
    <source>
        <dbReference type="Proteomes" id="UP000438196"/>
    </source>
</evidence>
<gene>
    <name evidence="2" type="ORF">GNF76_29015</name>
</gene>
<sequence>GYNILHGGKGDDVIFGGDKNAIYTGEGRDSVQTYSGGSRVFGQHTDDLSQLHPSTLFYNVTPSNGGHNGIKIQGSADFTQRVEDDLNFYRGSPTGQKSLEIIDSLKAPVAVREGLYGNYYHYSDPGLGVRNNEENRRKGLADGYIRDGIAGAPAQTPVVTYNRSFITPGHQRPPVVVLHHELAHAINGGTGTFLAGDTILGPGRNGPVTESNVERQAVGLPTSSDPFDFDNNPLTPPTTANPWPYTENSLLYELGLPPRRKYSD</sequence>
<reference evidence="2 3" key="1">
    <citation type="submission" date="2019-11" db="EMBL/GenBank/DDBJ databases">
        <title>Pseudomonas karstica sp. nov. and Pseudomonas spelaei sp. nov. from karst caves.</title>
        <authorList>
            <person name="Zeman M."/>
        </authorList>
    </citation>
    <scope>NUCLEOTIDE SEQUENCE [LARGE SCALE GENOMIC DNA]</scope>
    <source>
        <strain evidence="2 3">CCM 7893</strain>
    </source>
</reference>
<dbReference type="Pfam" id="PF14891">
    <property type="entry name" value="Peptidase_M91"/>
    <property type="match status" value="1"/>
</dbReference>
<dbReference type="AlphaFoldDB" id="A0A6I3WQB7"/>
<evidence type="ECO:0000313" key="2">
    <source>
        <dbReference type="EMBL" id="MUF08376.1"/>
    </source>
</evidence>
<dbReference type="EMBL" id="WNNK01000053">
    <property type="protein sequence ID" value="MUF08376.1"/>
    <property type="molecule type" value="Genomic_DNA"/>
</dbReference>
<comment type="caution">
    <text evidence="2">The sequence shown here is derived from an EMBL/GenBank/DDBJ whole genome shotgun (WGS) entry which is preliminary data.</text>
</comment>
<feature type="compositionally biased region" description="Low complexity" evidence="1">
    <location>
        <begin position="231"/>
        <end position="244"/>
    </location>
</feature>
<dbReference type="SUPFAM" id="SSF51120">
    <property type="entry name" value="beta-Roll"/>
    <property type="match status" value="1"/>
</dbReference>
<dbReference type="Proteomes" id="UP000438196">
    <property type="component" value="Unassembled WGS sequence"/>
</dbReference>
<feature type="non-terminal residue" evidence="2">
    <location>
        <position position="1"/>
    </location>
</feature>
<name>A0A6I3WQB7_9PSED</name>
<protein>
    <submittedName>
        <fullName evidence="2">Hemolysin-like protein</fullName>
    </submittedName>
</protein>
<proteinExistence type="predicted"/>
<evidence type="ECO:0000256" key="1">
    <source>
        <dbReference type="SAM" id="MobiDB-lite"/>
    </source>
</evidence>
<dbReference type="RefSeq" id="WP_218585315.1">
    <property type="nucleotide sequence ID" value="NZ_WNNK01000053.1"/>
</dbReference>
<feature type="region of interest" description="Disordered" evidence="1">
    <location>
        <begin position="219"/>
        <end position="245"/>
    </location>
</feature>
<dbReference type="InterPro" id="IPR011049">
    <property type="entry name" value="Serralysin-like_metalloprot_C"/>
</dbReference>
<accession>A0A6I3WQB7</accession>
<organism evidence="2 3">
    <name type="scientific">Pseudomonas spelaei</name>
    <dbReference type="NCBI Taxonomy" id="1055469"/>
    <lineage>
        <taxon>Bacteria</taxon>
        <taxon>Pseudomonadati</taxon>
        <taxon>Pseudomonadota</taxon>
        <taxon>Gammaproteobacteria</taxon>
        <taxon>Pseudomonadales</taxon>
        <taxon>Pseudomonadaceae</taxon>
        <taxon>Pseudomonas</taxon>
    </lineage>
</organism>